<feature type="compositionally biased region" description="Acidic residues" evidence="2">
    <location>
        <begin position="161"/>
        <end position="173"/>
    </location>
</feature>
<dbReference type="SUPFAM" id="SSF81296">
    <property type="entry name" value="E set domains"/>
    <property type="match status" value="1"/>
</dbReference>
<dbReference type="CDD" id="cd02859">
    <property type="entry name" value="E_set_AMPKbeta_like_N"/>
    <property type="match status" value="1"/>
</dbReference>
<dbReference type="AlphaFoldDB" id="A0A8T3B4S0"/>
<dbReference type="InterPro" id="IPR014756">
    <property type="entry name" value="Ig_E-set"/>
</dbReference>
<dbReference type="SMR" id="A0A8T3B4S0"/>
<organism evidence="5 6">
    <name type="scientific">Dendrobium nobile</name>
    <name type="common">Orchid</name>
    <dbReference type="NCBI Taxonomy" id="94219"/>
    <lineage>
        <taxon>Eukaryota</taxon>
        <taxon>Viridiplantae</taxon>
        <taxon>Streptophyta</taxon>
        <taxon>Embryophyta</taxon>
        <taxon>Tracheophyta</taxon>
        <taxon>Spermatophyta</taxon>
        <taxon>Magnoliopsida</taxon>
        <taxon>Liliopsida</taxon>
        <taxon>Asparagales</taxon>
        <taxon>Orchidaceae</taxon>
        <taxon>Epidendroideae</taxon>
        <taxon>Malaxideae</taxon>
        <taxon>Dendrobiinae</taxon>
        <taxon>Dendrobium</taxon>
    </lineage>
</organism>
<feature type="chain" id="PRO_5035945855" description="AMP-activated protein kinase glycogen-binding domain-containing protein" evidence="3">
    <location>
        <begin position="24"/>
        <end position="543"/>
    </location>
</feature>
<dbReference type="PANTHER" id="PTHR47434:SF1">
    <property type="entry name" value="PROTEIN PTST HOMOLOG 2, CHLOROPLASTIC"/>
    <property type="match status" value="1"/>
</dbReference>
<evidence type="ECO:0000256" key="2">
    <source>
        <dbReference type="SAM" id="MobiDB-lite"/>
    </source>
</evidence>
<gene>
    <name evidence="5" type="ORF">KFK09_014732</name>
</gene>
<feature type="signal peptide" evidence="3">
    <location>
        <begin position="1"/>
        <end position="23"/>
    </location>
</feature>
<keyword evidence="1" id="KW-0175">Coiled coil</keyword>
<dbReference type="GO" id="GO:0009507">
    <property type="term" value="C:chloroplast"/>
    <property type="evidence" value="ECO:0007669"/>
    <property type="project" value="UniProtKB-ARBA"/>
</dbReference>
<dbReference type="InterPro" id="IPR032640">
    <property type="entry name" value="AMPK1_CBM"/>
</dbReference>
<comment type="caution">
    <text evidence="5">The sequence shown here is derived from an EMBL/GenBank/DDBJ whole genome shotgun (WGS) entry which is preliminary data.</text>
</comment>
<evidence type="ECO:0000313" key="5">
    <source>
        <dbReference type="EMBL" id="KAI0503789.1"/>
    </source>
</evidence>
<evidence type="ECO:0000256" key="3">
    <source>
        <dbReference type="SAM" id="SignalP"/>
    </source>
</evidence>
<proteinExistence type="predicted"/>
<dbReference type="Gene3D" id="2.60.40.10">
    <property type="entry name" value="Immunoglobulins"/>
    <property type="match status" value="1"/>
</dbReference>
<dbReference type="Pfam" id="PF16561">
    <property type="entry name" value="AMPK1_CBM"/>
    <property type="match status" value="1"/>
</dbReference>
<dbReference type="InterPro" id="IPR013783">
    <property type="entry name" value="Ig-like_fold"/>
</dbReference>
<evidence type="ECO:0000256" key="1">
    <source>
        <dbReference type="SAM" id="Coils"/>
    </source>
</evidence>
<feature type="coiled-coil region" evidence="1">
    <location>
        <begin position="393"/>
        <end position="427"/>
    </location>
</feature>
<dbReference type="PANTHER" id="PTHR47434">
    <property type="entry name" value="PROTEIN PTST HOMOLOG 3, CHLOROPLASTIC"/>
    <property type="match status" value="1"/>
</dbReference>
<protein>
    <recommendedName>
        <fullName evidence="4">AMP-activated protein kinase glycogen-binding domain-containing protein</fullName>
    </recommendedName>
</protein>
<keyword evidence="3" id="KW-0732">Signal</keyword>
<evidence type="ECO:0000313" key="6">
    <source>
        <dbReference type="Proteomes" id="UP000829196"/>
    </source>
</evidence>
<dbReference type="Proteomes" id="UP000829196">
    <property type="component" value="Unassembled WGS sequence"/>
</dbReference>
<dbReference type="OrthoDB" id="531008at2759"/>
<sequence>MTALTATLTAVLFISVSPCRRLAVRFSRRSEDATALAPLPILRHSIGGKGRRRVRGGVVWAEEELSGSRYLEAEIYEFMVRSADPMHFPSREALKAAGREDLAKAIEKEGGWLAYGWDSDDEEEEGDIGTDSDLGKRLCEEHSKIFQHRMAFVAGEADAAMETDSDNLGDSSEDSYGTSTSRRPMDIEVSQDAGIDGILNRLEKERSLAFGFISPKEEELMIKKDESLSITALRHEFRNVVGSIESTKRCVSSNLEEGLHHHSGVQNSDNGSLMDINTDSEPETWRSWSIQRSGDPLSNFEAAEIVVEEDQRKSDINFVSRYLSGNEKKNVLTDRLASGPISSGNNCPYDNDQGSLKSEIIVCLQHLELQLTSALQLCKFRSYGIHSCKDQDQESLLEQLHSLSDALEFQQNEIKNARDILRSTRAKLAVMEGKIALEVIEFQKVIEVKQLRLAAAEMSLSILRSVCIVWPNSASEVLLTGSFDGWTSQWRMEKNNTGVFSLCLKLYPGRYEIKFIVDGVWAIDLLRPITNNNGFKNNLLIVT</sequence>
<dbReference type="EMBL" id="JAGYWB010000011">
    <property type="protein sequence ID" value="KAI0503789.1"/>
    <property type="molecule type" value="Genomic_DNA"/>
</dbReference>
<feature type="region of interest" description="Disordered" evidence="2">
    <location>
        <begin position="161"/>
        <end position="182"/>
    </location>
</feature>
<evidence type="ECO:0000259" key="4">
    <source>
        <dbReference type="Pfam" id="PF16561"/>
    </source>
</evidence>
<accession>A0A8T3B4S0</accession>
<feature type="domain" description="AMP-activated protein kinase glycogen-binding" evidence="4">
    <location>
        <begin position="466"/>
        <end position="542"/>
    </location>
</feature>
<name>A0A8T3B4S0_DENNO</name>
<reference evidence="5" key="1">
    <citation type="journal article" date="2022" name="Front. Genet.">
        <title>Chromosome-Scale Assembly of the Dendrobium nobile Genome Provides Insights Into the Molecular Mechanism of the Biosynthesis of the Medicinal Active Ingredient of Dendrobium.</title>
        <authorList>
            <person name="Xu Q."/>
            <person name="Niu S.-C."/>
            <person name="Li K.-L."/>
            <person name="Zheng P.-J."/>
            <person name="Zhang X.-J."/>
            <person name="Jia Y."/>
            <person name="Liu Y."/>
            <person name="Niu Y.-X."/>
            <person name="Yu L.-H."/>
            <person name="Chen D.-F."/>
            <person name="Zhang G.-Q."/>
        </authorList>
    </citation>
    <scope>NUCLEOTIDE SEQUENCE</scope>
    <source>
        <tissue evidence="5">Leaf</tissue>
    </source>
</reference>
<keyword evidence="6" id="KW-1185">Reference proteome</keyword>